<gene>
    <name evidence="1" type="ORF">rsdtw13_24790</name>
</gene>
<reference evidence="1" key="1">
    <citation type="journal article" date="2025" name="Int. J. Syst. Evol. Microbiol.">
        <title>Inconstantimicrobium mannanitabidum sp. nov., a novel member of the family Clostridiaceae isolated from anoxic soil under the treatment of reductive soil disinfestation.</title>
        <authorList>
            <person name="Ueki A."/>
            <person name="Tonouchi A."/>
            <person name="Honma S."/>
            <person name="Kaku N."/>
            <person name="Ueki K."/>
        </authorList>
    </citation>
    <scope>NUCLEOTIDE SEQUENCE</scope>
    <source>
        <strain evidence="1">TW13</strain>
    </source>
</reference>
<dbReference type="EMBL" id="BROD01000001">
    <property type="protein sequence ID" value="GKX67221.1"/>
    <property type="molecule type" value="Genomic_DNA"/>
</dbReference>
<keyword evidence="2" id="KW-1185">Reference proteome</keyword>
<organism evidence="1 2">
    <name type="scientific">Inconstantimicrobium mannanitabidum</name>
    <dbReference type="NCBI Taxonomy" id="1604901"/>
    <lineage>
        <taxon>Bacteria</taxon>
        <taxon>Bacillati</taxon>
        <taxon>Bacillota</taxon>
        <taxon>Clostridia</taxon>
        <taxon>Eubacteriales</taxon>
        <taxon>Clostridiaceae</taxon>
        <taxon>Inconstantimicrobium</taxon>
    </lineage>
</organism>
<dbReference type="Proteomes" id="UP001058074">
    <property type="component" value="Unassembled WGS sequence"/>
</dbReference>
<proteinExistence type="predicted"/>
<evidence type="ECO:0000313" key="2">
    <source>
        <dbReference type="Proteomes" id="UP001058074"/>
    </source>
</evidence>
<comment type="caution">
    <text evidence="1">The sequence shown here is derived from an EMBL/GenBank/DDBJ whole genome shotgun (WGS) entry which is preliminary data.</text>
</comment>
<protein>
    <submittedName>
        <fullName evidence="1">Uncharacterized protein</fullName>
    </submittedName>
</protein>
<evidence type="ECO:0000313" key="1">
    <source>
        <dbReference type="EMBL" id="GKX67221.1"/>
    </source>
</evidence>
<sequence length="56" mass="6663">MSTSNKIFYDFCHGTIMTFAGFFSKGFFVYLYHRLGTEKKLIGGNKNEYYRNKKFD</sequence>
<name>A0ACB5RDP1_9CLOT</name>
<accession>A0ACB5RDP1</accession>